<dbReference type="EMBL" id="GBXM01079248">
    <property type="protein sequence ID" value="JAH29329.1"/>
    <property type="molecule type" value="Transcribed_RNA"/>
</dbReference>
<name>A0A0E9RJS8_ANGAN</name>
<accession>A0A0E9RJS8</accession>
<proteinExistence type="predicted"/>
<sequence>MFMEKNEKVFRKNPFLMHRELIFHGSLKMSFVVCRILLSHRLCPSFWFDSILAVEICQRERDKEY</sequence>
<reference evidence="1" key="2">
    <citation type="journal article" date="2015" name="Fish Shellfish Immunol.">
        <title>Early steps in the European eel (Anguilla anguilla)-Vibrio vulnificus interaction in the gills: Role of the RtxA13 toxin.</title>
        <authorList>
            <person name="Callol A."/>
            <person name="Pajuelo D."/>
            <person name="Ebbesson L."/>
            <person name="Teles M."/>
            <person name="MacKenzie S."/>
            <person name="Amaro C."/>
        </authorList>
    </citation>
    <scope>NUCLEOTIDE SEQUENCE</scope>
</reference>
<evidence type="ECO:0000313" key="1">
    <source>
        <dbReference type="EMBL" id="JAH29329.1"/>
    </source>
</evidence>
<organism evidence="1">
    <name type="scientific">Anguilla anguilla</name>
    <name type="common">European freshwater eel</name>
    <name type="synonym">Muraena anguilla</name>
    <dbReference type="NCBI Taxonomy" id="7936"/>
    <lineage>
        <taxon>Eukaryota</taxon>
        <taxon>Metazoa</taxon>
        <taxon>Chordata</taxon>
        <taxon>Craniata</taxon>
        <taxon>Vertebrata</taxon>
        <taxon>Euteleostomi</taxon>
        <taxon>Actinopterygii</taxon>
        <taxon>Neopterygii</taxon>
        <taxon>Teleostei</taxon>
        <taxon>Anguilliformes</taxon>
        <taxon>Anguillidae</taxon>
        <taxon>Anguilla</taxon>
    </lineage>
</organism>
<protein>
    <submittedName>
        <fullName evidence="1">Uncharacterized protein</fullName>
    </submittedName>
</protein>
<dbReference type="AlphaFoldDB" id="A0A0E9RJS8"/>
<reference evidence="1" key="1">
    <citation type="submission" date="2014-11" db="EMBL/GenBank/DDBJ databases">
        <authorList>
            <person name="Amaro Gonzalez C."/>
        </authorList>
    </citation>
    <scope>NUCLEOTIDE SEQUENCE</scope>
</reference>